<protein>
    <submittedName>
        <fullName evidence="3">Molecular chaperones HSP105/HSP110/SSE1, HSP70 superfamily</fullName>
    </submittedName>
</protein>
<dbReference type="Gene3D" id="3.90.640.10">
    <property type="entry name" value="Actin, Chain A, domain 4"/>
    <property type="match status" value="1"/>
</dbReference>
<keyword evidence="4" id="KW-1185">Reference proteome</keyword>
<sequence>GTSKGSRVIRDPTGKRTILSNIQLSTPRKFGNDMTGFKYEDLVERYRHLLVDITFDSKDKSLIEDSTLKIEDSILKIEDNTLKEKSLSILTMYFSYLKRVIALNMDKPIEIDTFNPILHLSSKFTNLKEIETISEVARAVGFNLLTVYDDLTAAASFIVYKIKPYKNLLVIDLGHSQTGIGIFSLENGVLVTRDIKRIKIGGGAIDEKLLYHFLKQVKGLTMHNLNNSKGLNNSEPQTLLEQYDHYKNNDYKCDHYKNNDYKCDSLESFINHKCNIKGHTVSSTHYRPVIYEQTHKFLVLREALIQKFQKIKTIIYNTNKITEYLEYFDEIIPVTITREEYIELVKEETDVIERFISENIQKYSMKDCCTAQECSNNECTTKDCCSMKCTKDDCCSNNECTTKD</sequence>
<evidence type="ECO:0000256" key="1">
    <source>
        <dbReference type="ARBA" id="ARBA00022741"/>
    </source>
</evidence>
<dbReference type="GO" id="GO:0005524">
    <property type="term" value="F:ATP binding"/>
    <property type="evidence" value="ECO:0007669"/>
    <property type="project" value="UniProtKB-KW"/>
</dbReference>
<comment type="caution">
    <text evidence="3">The sequence shown here is derived from an EMBL/GenBank/DDBJ whole genome shotgun (WGS) entry which is preliminary data.</text>
</comment>
<dbReference type="InterPro" id="IPR013126">
    <property type="entry name" value="Hsp_70_fam"/>
</dbReference>
<keyword evidence="1" id="KW-0547">Nucleotide-binding</keyword>
<feature type="non-terminal residue" evidence="3">
    <location>
        <position position="1"/>
    </location>
</feature>
<evidence type="ECO:0000313" key="4">
    <source>
        <dbReference type="Proteomes" id="UP000051530"/>
    </source>
</evidence>
<reference evidence="3 4" key="1">
    <citation type="submission" date="2015-07" db="EMBL/GenBank/DDBJ databases">
        <title>The genome of Pseudoloma neurophilia, a relevant intracellular parasite of the zebrafish.</title>
        <authorList>
            <person name="Ndikumana S."/>
            <person name="Pelin A."/>
            <person name="Sanders J."/>
            <person name="Corradi N."/>
        </authorList>
    </citation>
    <scope>NUCLEOTIDE SEQUENCE [LARGE SCALE GENOMIC DNA]</scope>
    <source>
        <strain evidence="3 4">MK1</strain>
    </source>
</reference>
<dbReference type="Pfam" id="PF00012">
    <property type="entry name" value="HSP70"/>
    <property type="match status" value="1"/>
</dbReference>
<dbReference type="InterPro" id="IPR043129">
    <property type="entry name" value="ATPase_NBD"/>
</dbReference>
<dbReference type="OrthoDB" id="434160at2759"/>
<dbReference type="GO" id="GO:0140662">
    <property type="term" value="F:ATP-dependent protein folding chaperone"/>
    <property type="evidence" value="ECO:0007669"/>
    <property type="project" value="InterPro"/>
</dbReference>
<proteinExistence type="predicted"/>
<keyword evidence="2" id="KW-0067">ATP-binding</keyword>
<evidence type="ECO:0000256" key="2">
    <source>
        <dbReference type="ARBA" id="ARBA00022840"/>
    </source>
</evidence>
<evidence type="ECO:0000313" key="3">
    <source>
        <dbReference type="EMBL" id="KRH92400.1"/>
    </source>
</evidence>
<gene>
    <name evidence="3" type="ORF">M153_64470001214</name>
</gene>
<dbReference type="AlphaFoldDB" id="A0A0R0M0Z7"/>
<organism evidence="3 4">
    <name type="scientific">Pseudoloma neurophilia</name>
    <dbReference type="NCBI Taxonomy" id="146866"/>
    <lineage>
        <taxon>Eukaryota</taxon>
        <taxon>Fungi</taxon>
        <taxon>Fungi incertae sedis</taxon>
        <taxon>Microsporidia</taxon>
        <taxon>Pseudoloma</taxon>
    </lineage>
</organism>
<name>A0A0R0M0Z7_9MICR</name>
<accession>A0A0R0M0Z7</accession>
<dbReference type="Gene3D" id="3.30.420.40">
    <property type="match status" value="2"/>
</dbReference>
<dbReference type="EMBL" id="LGUB01000955">
    <property type="protein sequence ID" value="KRH92400.1"/>
    <property type="molecule type" value="Genomic_DNA"/>
</dbReference>
<dbReference type="VEuPathDB" id="MicrosporidiaDB:M153_64470001214"/>
<dbReference type="Proteomes" id="UP000051530">
    <property type="component" value="Unassembled WGS sequence"/>
</dbReference>
<dbReference type="SUPFAM" id="SSF53067">
    <property type="entry name" value="Actin-like ATPase domain"/>
    <property type="match status" value="1"/>
</dbReference>
<feature type="non-terminal residue" evidence="3">
    <location>
        <position position="404"/>
    </location>
</feature>